<protein>
    <submittedName>
        <fullName evidence="3">Uncharacterized protein</fullName>
    </submittedName>
</protein>
<proteinExistence type="predicted"/>
<evidence type="ECO:0000256" key="2">
    <source>
        <dbReference type="SAM" id="MobiDB-lite"/>
    </source>
</evidence>
<gene>
    <name evidence="3" type="ORF">TeGR_g13877</name>
</gene>
<reference evidence="3 4" key="1">
    <citation type="journal article" date="2023" name="Commun. Biol.">
        <title>Genome analysis of Parmales, the sister group of diatoms, reveals the evolutionary specialization of diatoms from phago-mixotrophs to photoautotrophs.</title>
        <authorList>
            <person name="Ban H."/>
            <person name="Sato S."/>
            <person name="Yoshikawa S."/>
            <person name="Yamada K."/>
            <person name="Nakamura Y."/>
            <person name="Ichinomiya M."/>
            <person name="Sato N."/>
            <person name="Blanc-Mathieu R."/>
            <person name="Endo H."/>
            <person name="Kuwata A."/>
            <person name="Ogata H."/>
        </authorList>
    </citation>
    <scope>NUCLEOTIDE SEQUENCE [LARGE SCALE GENOMIC DNA]</scope>
</reference>
<sequence length="388" mass="42028">MSAMTAASKNSLASVYETVGEVRFELEAVEGRERDTRLLAERNREKVEASDERIESLSSAYDSLSKVLNEELERLDENHSAHIKKLNDSTSNITSSASSTNARINDIMTDQQTLRSRVEDDLERMKGQLRQSRIEIDDVRRQTAVTADLQTAVAEINANQKELAKAVGGLQQSSIYISEWVQTLRSEAAELRALVGSVQTSETSSSRALAADVAVLAEDISALRSKSSNQDAEFCDLRETLANKVEQVAASVGAAVSAERKEVQAVLQSVKTTMGRQAEQNQGVMQSLHAGQQRLQEQIGGVQGDNADKMRRLEAGLERVSVDAQCKAAELARGMEEKVGNLQRHVDANDQAVRLVTDMMGGALRGGQGGGGVSPERGAVPVPGAFFK</sequence>
<organism evidence="3 4">
    <name type="scientific">Tetraparma gracilis</name>
    <dbReference type="NCBI Taxonomy" id="2962635"/>
    <lineage>
        <taxon>Eukaryota</taxon>
        <taxon>Sar</taxon>
        <taxon>Stramenopiles</taxon>
        <taxon>Ochrophyta</taxon>
        <taxon>Bolidophyceae</taxon>
        <taxon>Parmales</taxon>
        <taxon>Triparmaceae</taxon>
        <taxon>Tetraparma</taxon>
    </lineage>
</organism>
<feature type="region of interest" description="Disordered" evidence="2">
    <location>
        <begin position="366"/>
        <end position="388"/>
    </location>
</feature>
<evidence type="ECO:0000313" key="4">
    <source>
        <dbReference type="Proteomes" id="UP001165060"/>
    </source>
</evidence>
<feature type="coiled-coil region" evidence="1">
    <location>
        <begin position="115"/>
        <end position="142"/>
    </location>
</feature>
<keyword evidence="1" id="KW-0175">Coiled coil</keyword>
<dbReference type="EMBL" id="BRYB01003054">
    <property type="protein sequence ID" value="GMI29690.1"/>
    <property type="molecule type" value="Genomic_DNA"/>
</dbReference>
<keyword evidence="4" id="KW-1185">Reference proteome</keyword>
<comment type="caution">
    <text evidence="3">The sequence shown here is derived from an EMBL/GenBank/DDBJ whole genome shotgun (WGS) entry which is preliminary data.</text>
</comment>
<name>A0ABQ6MNH9_9STRA</name>
<accession>A0ABQ6MNH9</accession>
<dbReference type="Proteomes" id="UP001165060">
    <property type="component" value="Unassembled WGS sequence"/>
</dbReference>
<evidence type="ECO:0000256" key="1">
    <source>
        <dbReference type="SAM" id="Coils"/>
    </source>
</evidence>
<evidence type="ECO:0000313" key="3">
    <source>
        <dbReference type="EMBL" id="GMI29690.1"/>
    </source>
</evidence>